<dbReference type="InterPro" id="IPR021377">
    <property type="entry name" value="DUF3006"/>
</dbReference>
<dbReference type="RefSeq" id="WP_000820164.1">
    <property type="nucleotide sequence ID" value="NZ_CP009335.1"/>
</dbReference>
<proteinExistence type="predicted"/>
<evidence type="ECO:0000313" key="4">
    <source>
        <dbReference type="Proteomes" id="UP000501107"/>
    </source>
</evidence>
<protein>
    <submittedName>
        <fullName evidence="2">DUF3006 domain-containing protein</fullName>
    </submittedName>
</protein>
<sequence>MKRGIIDRFEGELAVIEVNNVTIDVPKSKLPSTAKEGDVLIIEDDTYTIDKDETDKRRREIQDLMNKLFE</sequence>
<evidence type="ECO:0000313" key="2">
    <source>
        <dbReference type="EMBL" id="QKH27553.1"/>
    </source>
</evidence>
<dbReference type="GeneID" id="45022639"/>
<dbReference type="KEGG" id="btw:BF38_3973"/>
<name>A0A0B5NU86_BACTU</name>
<dbReference type="OMA" id="KWAVCEA"/>
<dbReference type="Pfam" id="PF11213">
    <property type="entry name" value="DUF3006"/>
    <property type="match status" value="1"/>
</dbReference>
<reference evidence="2 4" key="2">
    <citation type="submission" date="2020-05" db="EMBL/GenBank/DDBJ databases">
        <title>FDA dAtabase for Regulatory Grade micrObial Sequences (FDA-ARGOS): Supporting development and validation of Infectious Disease Dx tests.</title>
        <authorList>
            <person name="Nelson B."/>
            <person name="Plummer A."/>
            <person name="Tallon L."/>
            <person name="Sadzewicz L."/>
            <person name="Zhao X."/>
            <person name="Vavikolanu K."/>
            <person name="Mehta A."/>
            <person name="Aluvathingal J."/>
            <person name="Nadendla S."/>
            <person name="Myers T."/>
            <person name="Yan Y."/>
            <person name="Sichtig H."/>
        </authorList>
    </citation>
    <scope>NUCLEOTIDE SEQUENCE [LARGE SCALE GENOMIC DNA]</scope>
    <source>
        <strain evidence="2 4">FDAARGOS_795</strain>
    </source>
</reference>
<dbReference type="Proteomes" id="UP000031876">
    <property type="component" value="Chromosome"/>
</dbReference>
<dbReference type="Gene3D" id="6.20.120.50">
    <property type="match status" value="1"/>
</dbReference>
<evidence type="ECO:0000313" key="1">
    <source>
        <dbReference type="EMBL" id="AJG77556.1"/>
    </source>
</evidence>
<reference evidence="1 3" key="1">
    <citation type="journal article" date="2015" name="Genome Announc.">
        <title>Complete genome sequences for 35 biothreat assay-relevant bacillus species.</title>
        <authorList>
            <person name="Johnson S.L."/>
            <person name="Daligault H.E."/>
            <person name="Davenport K.W."/>
            <person name="Jaissle J."/>
            <person name="Frey K.G."/>
            <person name="Ladner J.T."/>
            <person name="Broomall S.M."/>
            <person name="Bishop-Lilly K.A."/>
            <person name="Bruce D.C."/>
            <person name="Gibbons H.S."/>
            <person name="Coyne S.R."/>
            <person name="Lo C.C."/>
            <person name="Meincke L."/>
            <person name="Munk A.C."/>
            <person name="Koroleva G.I."/>
            <person name="Rosenzweig C.N."/>
            <person name="Palacios G.F."/>
            <person name="Redden C.L."/>
            <person name="Minogue T.D."/>
            <person name="Chain P.S."/>
        </authorList>
    </citation>
    <scope>NUCLEOTIDE SEQUENCE [LARGE SCALE GENOMIC DNA]</scope>
    <source>
        <strain evidence="1 3">HD1011</strain>
    </source>
</reference>
<dbReference type="AlphaFoldDB" id="A0A0B5NU86"/>
<evidence type="ECO:0000313" key="3">
    <source>
        <dbReference type="Proteomes" id="UP000031876"/>
    </source>
</evidence>
<accession>A0A0B5NU86</accession>
<dbReference type="EMBL" id="CP009335">
    <property type="protein sequence ID" value="AJG77556.1"/>
    <property type="molecule type" value="Genomic_DNA"/>
</dbReference>
<dbReference type="Proteomes" id="UP000501107">
    <property type="component" value="Chromosome"/>
</dbReference>
<gene>
    <name evidence="1" type="ORF">BF38_3973</name>
    <name evidence="2" type="ORF">FOC89_27605</name>
</gene>
<organism evidence="2 4">
    <name type="scientific">Bacillus thuringiensis</name>
    <dbReference type="NCBI Taxonomy" id="1428"/>
    <lineage>
        <taxon>Bacteria</taxon>
        <taxon>Bacillati</taxon>
        <taxon>Bacillota</taxon>
        <taxon>Bacilli</taxon>
        <taxon>Bacillales</taxon>
        <taxon>Bacillaceae</taxon>
        <taxon>Bacillus</taxon>
        <taxon>Bacillus cereus group</taxon>
    </lineage>
</organism>
<dbReference type="EMBL" id="CP053980">
    <property type="protein sequence ID" value="QKH27553.1"/>
    <property type="molecule type" value="Genomic_DNA"/>
</dbReference>